<reference evidence="1 2" key="1">
    <citation type="submission" date="2015-07" db="EMBL/GenBank/DDBJ databases">
        <title>Whole genome sequence of Herpetosiphon geysericola DSM 7119.</title>
        <authorList>
            <person name="Hemp J."/>
            <person name="Ward L.M."/>
            <person name="Pace L.A."/>
            <person name="Fischer W.W."/>
        </authorList>
    </citation>
    <scope>NUCLEOTIDE SEQUENCE [LARGE SCALE GENOMIC DNA]</scope>
    <source>
        <strain evidence="1 2">DSM 7119</strain>
    </source>
</reference>
<evidence type="ECO:0000313" key="2">
    <source>
        <dbReference type="Proteomes" id="UP000050277"/>
    </source>
</evidence>
<proteinExistence type="predicted"/>
<protein>
    <submittedName>
        <fullName evidence="1">Uncharacterized protein</fullName>
    </submittedName>
</protein>
<keyword evidence="2" id="KW-1185">Reference proteome</keyword>
<evidence type="ECO:0000313" key="1">
    <source>
        <dbReference type="EMBL" id="KPL80241.1"/>
    </source>
</evidence>
<gene>
    <name evidence="1" type="ORF">SE18_24615</name>
</gene>
<sequence length="118" mass="13340">MSDLSTELIAIDAALIRFVAAMREKLHAKAVAGFRGWNNPENKILFRNLLQEHLSKDTQSAKQMADIANFALMLWWIEILEDGTPTPPPSIADVFIHLRHELGHHFDGIDTPDDLLEL</sequence>
<comment type="caution">
    <text evidence="1">The sequence shown here is derived from an EMBL/GenBank/DDBJ whole genome shotgun (WGS) entry which is preliminary data.</text>
</comment>
<name>A0A0P6XJC0_9CHLR</name>
<dbReference type="EMBL" id="LGKP01000040">
    <property type="protein sequence ID" value="KPL80241.1"/>
    <property type="molecule type" value="Genomic_DNA"/>
</dbReference>
<organism evidence="1 2">
    <name type="scientific">Herpetosiphon geysericola</name>
    <dbReference type="NCBI Taxonomy" id="70996"/>
    <lineage>
        <taxon>Bacteria</taxon>
        <taxon>Bacillati</taxon>
        <taxon>Chloroflexota</taxon>
        <taxon>Chloroflexia</taxon>
        <taxon>Herpetosiphonales</taxon>
        <taxon>Herpetosiphonaceae</taxon>
        <taxon>Herpetosiphon</taxon>
    </lineage>
</organism>
<dbReference type="Proteomes" id="UP000050277">
    <property type="component" value="Unassembled WGS sequence"/>
</dbReference>
<dbReference type="RefSeq" id="WP_054537127.1">
    <property type="nucleotide sequence ID" value="NZ_LGKP01000040.1"/>
</dbReference>
<accession>A0A0P6XJC0</accession>
<dbReference type="AlphaFoldDB" id="A0A0P6XJC0"/>
<dbReference type="STRING" id="70996.SE18_24615"/>